<reference evidence="1" key="2">
    <citation type="journal article" date="2015" name="Fish Shellfish Immunol.">
        <title>Early steps in the European eel (Anguilla anguilla)-Vibrio vulnificus interaction in the gills: Role of the RtxA13 toxin.</title>
        <authorList>
            <person name="Callol A."/>
            <person name="Pajuelo D."/>
            <person name="Ebbesson L."/>
            <person name="Teles M."/>
            <person name="MacKenzie S."/>
            <person name="Amaro C."/>
        </authorList>
    </citation>
    <scope>NUCLEOTIDE SEQUENCE</scope>
</reference>
<sequence length="21" mass="2404">MRCLLYVCSDSESIAKDERNA</sequence>
<proteinExistence type="predicted"/>
<evidence type="ECO:0000313" key="1">
    <source>
        <dbReference type="EMBL" id="JAH61204.1"/>
    </source>
</evidence>
<name>A0A0E9U5K3_ANGAN</name>
<dbReference type="EMBL" id="GBXM01047373">
    <property type="protein sequence ID" value="JAH61204.1"/>
    <property type="molecule type" value="Transcribed_RNA"/>
</dbReference>
<organism evidence="1">
    <name type="scientific">Anguilla anguilla</name>
    <name type="common">European freshwater eel</name>
    <name type="synonym">Muraena anguilla</name>
    <dbReference type="NCBI Taxonomy" id="7936"/>
    <lineage>
        <taxon>Eukaryota</taxon>
        <taxon>Metazoa</taxon>
        <taxon>Chordata</taxon>
        <taxon>Craniata</taxon>
        <taxon>Vertebrata</taxon>
        <taxon>Euteleostomi</taxon>
        <taxon>Actinopterygii</taxon>
        <taxon>Neopterygii</taxon>
        <taxon>Teleostei</taxon>
        <taxon>Anguilliformes</taxon>
        <taxon>Anguillidae</taxon>
        <taxon>Anguilla</taxon>
    </lineage>
</organism>
<reference evidence="1" key="1">
    <citation type="submission" date="2014-11" db="EMBL/GenBank/DDBJ databases">
        <authorList>
            <person name="Amaro Gonzalez C."/>
        </authorList>
    </citation>
    <scope>NUCLEOTIDE SEQUENCE</scope>
</reference>
<accession>A0A0E9U5K3</accession>
<dbReference type="AlphaFoldDB" id="A0A0E9U5K3"/>
<protein>
    <submittedName>
        <fullName evidence="1">Uncharacterized protein</fullName>
    </submittedName>
</protein>